<dbReference type="PANTHER" id="PTHR19339">
    <property type="entry name" value="T CELL RECEPTOR ALPHA VARIABLE 39"/>
    <property type="match status" value="1"/>
</dbReference>
<keyword evidence="8" id="KW-1064">Adaptive immunity</keyword>
<proteinExistence type="predicted"/>
<evidence type="ECO:0000256" key="1">
    <source>
        <dbReference type="ARBA" id="ARBA00004236"/>
    </source>
</evidence>
<dbReference type="GO" id="GO:0042101">
    <property type="term" value="C:T cell receptor complex"/>
    <property type="evidence" value="ECO:0007669"/>
    <property type="project" value="UniProtKB-KW"/>
</dbReference>
<organism evidence="11">
    <name type="scientific">Ursus maritimus</name>
    <name type="common">Polar bear</name>
    <name type="synonym">Thalarctos maritimus</name>
    <dbReference type="NCBI Taxonomy" id="29073"/>
    <lineage>
        <taxon>Eukaryota</taxon>
        <taxon>Metazoa</taxon>
        <taxon>Chordata</taxon>
        <taxon>Craniata</taxon>
        <taxon>Vertebrata</taxon>
        <taxon>Euteleostomi</taxon>
        <taxon>Mammalia</taxon>
        <taxon>Eutheria</taxon>
        <taxon>Laurasiatheria</taxon>
        <taxon>Carnivora</taxon>
        <taxon>Caniformia</taxon>
        <taxon>Ursidae</taxon>
        <taxon>Ursus</taxon>
    </lineage>
</organism>
<dbReference type="InterPro" id="IPR013783">
    <property type="entry name" value="Ig-like_fold"/>
</dbReference>
<dbReference type="SUPFAM" id="SSF48726">
    <property type="entry name" value="Immunoglobulin"/>
    <property type="match status" value="1"/>
</dbReference>
<dbReference type="InterPro" id="IPR013106">
    <property type="entry name" value="Ig_V-set"/>
</dbReference>
<feature type="chain" id="PRO_5019009927" evidence="9">
    <location>
        <begin position="22"/>
        <end position="147"/>
    </location>
</feature>
<evidence type="ECO:0000256" key="5">
    <source>
        <dbReference type="ARBA" id="ARBA00023157"/>
    </source>
</evidence>
<evidence type="ECO:0000259" key="10">
    <source>
        <dbReference type="PROSITE" id="PS50835"/>
    </source>
</evidence>
<gene>
    <name evidence="11" type="primary">TRAV41</name>
</gene>
<evidence type="ECO:0000256" key="6">
    <source>
        <dbReference type="ARBA" id="ARBA00023180"/>
    </source>
</evidence>
<keyword evidence="4" id="KW-0472">Membrane</keyword>
<dbReference type="Ensembl" id="ENSUMAT00000017141.1">
    <property type="protein sequence ID" value="ENSUMAP00000014452.1"/>
    <property type="gene ID" value="ENSUMAG00000010642.1"/>
</dbReference>
<dbReference type="InterPro" id="IPR036179">
    <property type="entry name" value="Ig-like_dom_sf"/>
</dbReference>
<keyword evidence="6" id="KW-0325">Glycoprotein</keyword>
<dbReference type="PROSITE" id="PS50835">
    <property type="entry name" value="IG_LIKE"/>
    <property type="match status" value="1"/>
</dbReference>
<name>A0A452U1K2_URSMA</name>
<evidence type="ECO:0000313" key="11">
    <source>
        <dbReference type="Ensembl" id="ENSUMAP00000014452"/>
    </source>
</evidence>
<reference evidence="11" key="1">
    <citation type="submission" date="2019-03" db="UniProtKB">
        <authorList>
            <consortium name="Ensembl"/>
        </authorList>
    </citation>
    <scope>IDENTIFICATION</scope>
</reference>
<comment type="subunit">
    <text evidence="7">Alpha-beta TR is a heterodimer composed of an alpha and beta chain; disulfide-linked. The alpha-beta TR is associated with the transmembrane signaling CD3 coreceptor proteins to form the TR-CD3 (TcR or TCR). The assembly of alpha-beta TR heterodimers with CD3 occurs in the endoplasmic reticulum where a single alpha-beta TR heterodimer associates with one CD3D-CD3E heterodimer, one CD3G-CD3E heterodimer and one CD247 homodimer forming a stable octameric structure. CD3D-CD3E and CD3G-CD3E heterodimers preferentially associate with TR alpha and TR beta chains, respectively. The association of the CD247 homodimer is the last step of TcR assembly in the endoplasmic reticulum and is required for transport to the cell surface.</text>
</comment>
<evidence type="ECO:0000256" key="2">
    <source>
        <dbReference type="ARBA" id="ARBA00022475"/>
    </source>
</evidence>
<evidence type="ECO:0000256" key="9">
    <source>
        <dbReference type="SAM" id="SignalP"/>
    </source>
</evidence>
<protein>
    <submittedName>
        <fullName evidence="11">T cell receptor alpha variable 41</fullName>
    </submittedName>
</protein>
<keyword evidence="5" id="KW-1015">Disulfide bond</keyword>
<evidence type="ECO:0000256" key="8">
    <source>
        <dbReference type="ARBA" id="ARBA00043266"/>
    </source>
</evidence>
<evidence type="ECO:0000256" key="3">
    <source>
        <dbReference type="ARBA" id="ARBA00022729"/>
    </source>
</evidence>
<dbReference type="InterPro" id="IPR007110">
    <property type="entry name" value="Ig-like_dom"/>
</dbReference>
<dbReference type="SMART" id="SM00406">
    <property type="entry name" value="IGv"/>
    <property type="match status" value="1"/>
</dbReference>
<keyword evidence="2" id="KW-1003">Cell membrane</keyword>
<dbReference type="GeneTree" id="ENSGT00900000140957"/>
<sequence length="147" mass="16250">MVKTQQVLLATLWLQLSWVSGKTRVEHRPQYLTAHEGDSVTINCSYSIGMTSLHWLQQNPGGGIVSLFILSLEMKMKGRVRATINTEELHSTLDITASQPRDSAIYLCAVGHSAPQAPGARTQTLRLKDITSPHSHLETCLSLSLDR</sequence>
<evidence type="ECO:0000256" key="7">
    <source>
        <dbReference type="ARBA" id="ARBA00038651"/>
    </source>
</evidence>
<keyword evidence="3 9" id="KW-0732">Signal</keyword>
<dbReference type="InterPro" id="IPR003599">
    <property type="entry name" value="Ig_sub"/>
</dbReference>
<evidence type="ECO:0000256" key="4">
    <source>
        <dbReference type="ARBA" id="ARBA00023136"/>
    </source>
</evidence>
<keyword evidence="8" id="KW-0391">Immunity</keyword>
<keyword evidence="8" id="KW-1279">T cell receptor</keyword>
<dbReference type="Pfam" id="PF07686">
    <property type="entry name" value="V-set"/>
    <property type="match status" value="1"/>
</dbReference>
<dbReference type="SMART" id="SM00409">
    <property type="entry name" value="IG"/>
    <property type="match status" value="1"/>
</dbReference>
<dbReference type="PANTHER" id="PTHR19339:SF0">
    <property type="entry name" value="T CELL RECEPTOR ALPHA VARIABLE 41"/>
    <property type="match status" value="1"/>
</dbReference>
<dbReference type="Gene3D" id="2.60.40.10">
    <property type="entry name" value="Immunoglobulins"/>
    <property type="match status" value="1"/>
</dbReference>
<accession>A0A452U1K2</accession>
<dbReference type="AlphaFoldDB" id="A0A452U1K2"/>
<comment type="subcellular location">
    <subcellularLocation>
        <location evidence="1">Cell membrane</location>
    </subcellularLocation>
</comment>
<feature type="signal peptide" evidence="9">
    <location>
        <begin position="1"/>
        <end position="21"/>
    </location>
</feature>
<dbReference type="InterPro" id="IPR051896">
    <property type="entry name" value="TCR_alpha_variable"/>
</dbReference>
<dbReference type="OMA" id="MTALHWL"/>
<feature type="domain" description="Ig-like" evidence="10">
    <location>
        <begin position="23"/>
        <end position="126"/>
    </location>
</feature>